<dbReference type="Gene3D" id="2.40.170.20">
    <property type="entry name" value="TonB-dependent receptor, beta-barrel domain"/>
    <property type="match status" value="1"/>
</dbReference>
<dbReference type="PROSITE" id="PS52016">
    <property type="entry name" value="TONB_DEPENDENT_REC_3"/>
    <property type="match status" value="1"/>
</dbReference>
<keyword evidence="4 7" id="KW-0812">Transmembrane</keyword>
<name>A0ABR7UMB9_9FLAO</name>
<dbReference type="Pfam" id="PF13715">
    <property type="entry name" value="CarbopepD_reg_2"/>
    <property type="match status" value="1"/>
</dbReference>
<dbReference type="Gene3D" id="2.60.40.1120">
    <property type="entry name" value="Carboxypeptidase-like, regulatory domain"/>
    <property type="match status" value="1"/>
</dbReference>
<dbReference type="InterPro" id="IPR023997">
    <property type="entry name" value="TonB-dep_OMP_SusC/RagA_CS"/>
</dbReference>
<evidence type="ECO:0000256" key="7">
    <source>
        <dbReference type="PROSITE-ProRule" id="PRU01360"/>
    </source>
</evidence>
<sequence length="1159" mass="127257">MKIKVRKGFTLFGEKLKGTVLRAFIFLWCTNVFCLNIGRTFAQSNVIIEKDQSVTIYEVFKIIKQQTDLNFVYPRKFFKDIPDVRLKKGTIAVSKLLQQCLSTYNLDFELTDDKTIFIKEKTVAEVNVVQQKTISGKVTDASGQPIPGVNVVEKGTTNGVQTDFDGNFSLKVKSDNAILVVSYIGFKTKEIAVGGQSKIAIKLDEDSAKLEEVVVVGYGSVKKKDLTGSVVSIGAEKLEGRSNSNVLQSLAGQATGVQITQSQGAPGMAPTIKVRGASSINAGTTPLYVIDGIPLEDNTTNSTDTGISAGSNLSYNRNPLNSINPNDIESIDILKDASSAAIYGSRGANGVVIITTKQGKAGKTKINATFETGISRVNRKTDMMNASEFIAFNSAARNNSWATIVAANPSAVRGNNVTVPVEFSDPVWLERIGNGTDWQDVMFRTAHSSNMQLSASGGNEKTQFMVSMGYINSEGVVDRNTYDRINLRSNLKHKFSDKVRMGLNISLSRVKEAPYGTGGKSDVVSLGLQSDPFFPLYVETGSLGFKDPASIWNTFTKYGFQLWHPYSLTREATAKKTTNISTVASYIEWDIIKDLTLKTSASSNIENTVHNFYWNAGQNWGYSGWVPAQADFKTLQSNNWISETTLNYNKTFNENHNLNVLAGFSAQEQTLDTSSMTAGNFPNDLVHTLNAGVVNSGNTFSEDWSLVSYLARANYSYKGKYLASAAIRADGSSRFGANNRWGYFPSGSLAWRISEEDFLKDVAWISNLKVRLSYGATGNNQIPNYGSIGVLGYNSYVSSGTVNQGIYTSNFADKNLKWEKTGQTNFGVDFSALNGRIKFSGDIYYSKTKDLLLNVPIPILSGFSSTLTNIGELENRGFEVNLTTQNIDSKFKWSTDFNIFANRNKVVKLGVNDAPIDINVSSMTSRTAVGKPIGMYYGYVIDGVIMSQAELDSGAYPVWAGSEAGDPRVRDVNKDGKIDSNDRTYLGNYQPNFQWGLTNNFSFAGFDLSVLLRGSQGGEILNHNARYLKSGVGGGNRNMYSVVNNYWKSDANPGDGMTPKPRMLPTTVRDFGSSYWVEDGSFVRIQNIRLGYNLPKSLVEKWKLSNVKFYVNMENVHVFSDYLGYDPEGSTYQSGVMVGFDYGAYPNPFTATAGVNISF</sequence>
<organism evidence="10 11">
    <name type="scientific">Flavobacterium pokkalii</name>
    <dbReference type="NCBI Taxonomy" id="1940408"/>
    <lineage>
        <taxon>Bacteria</taxon>
        <taxon>Pseudomonadati</taxon>
        <taxon>Bacteroidota</taxon>
        <taxon>Flavobacteriia</taxon>
        <taxon>Flavobacteriales</taxon>
        <taxon>Flavobacteriaceae</taxon>
        <taxon>Flavobacterium</taxon>
    </lineage>
</organism>
<dbReference type="InterPro" id="IPR036942">
    <property type="entry name" value="Beta-barrel_TonB_sf"/>
</dbReference>
<dbReference type="RefSeq" id="WP_188219578.1">
    <property type="nucleotide sequence ID" value="NZ_NASZ01000002.1"/>
</dbReference>
<comment type="caution">
    <text evidence="10">The sequence shown here is derived from an EMBL/GenBank/DDBJ whole genome shotgun (WGS) entry which is preliminary data.</text>
</comment>
<keyword evidence="11" id="KW-1185">Reference proteome</keyword>
<evidence type="ECO:0000256" key="1">
    <source>
        <dbReference type="ARBA" id="ARBA00004571"/>
    </source>
</evidence>
<feature type="domain" description="TonB-dependent receptor plug" evidence="9">
    <location>
        <begin position="222"/>
        <end position="351"/>
    </location>
</feature>
<dbReference type="InterPro" id="IPR012910">
    <property type="entry name" value="Plug_dom"/>
</dbReference>
<feature type="transmembrane region" description="Helical" evidence="8">
    <location>
        <begin position="20"/>
        <end position="38"/>
    </location>
</feature>
<dbReference type="EMBL" id="NASZ01000002">
    <property type="protein sequence ID" value="MBD0724016.1"/>
    <property type="molecule type" value="Genomic_DNA"/>
</dbReference>
<dbReference type="NCBIfam" id="TIGR04057">
    <property type="entry name" value="SusC_RagA_signa"/>
    <property type="match status" value="1"/>
</dbReference>
<evidence type="ECO:0000256" key="2">
    <source>
        <dbReference type="ARBA" id="ARBA00022448"/>
    </source>
</evidence>
<dbReference type="Pfam" id="PF07715">
    <property type="entry name" value="Plug"/>
    <property type="match status" value="1"/>
</dbReference>
<dbReference type="SUPFAM" id="SSF49464">
    <property type="entry name" value="Carboxypeptidase regulatory domain-like"/>
    <property type="match status" value="1"/>
</dbReference>
<protein>
    <recommendedName>
        <fullName evidence="9">TonB-dependent receptor plug domain-containing protein</fullName>
    </recommendedName>
</protein>
<dbReference type="Proteomes" id="UP000661715">
    <property type="component" value="Unassembled WGS sequence"/>
</dbReference>
<evidence type="ECO:0000256" key="8">
    <source>
        <dbReference type="SAM" id="Phobius"/>
    </source>
</evidence>
<gene>
    <name evidence="10" type="ORF">B6A10_02370</name>
</gene>
<evidence type="ECO:0000256" key="4">
    <source>
        <dbReference type="ARBA" id="ARBA00022692"/>
    </source>
</evidence>
<keyword evidence="8" id="KW-1133">Transmembrane helix</keyword>
<accession>A0ABR7UMB9</accession>
<proteinExistence type="inferred from homology"/>
<reference evidence="10 11" key="1">
    <citation type="journal article" date="2020" name="Microbiol. Res.">
        <title>Flavobacterium pokkalii sp. nov., a novel plant growth promoting native rhizobacteria isolated from pokkali rice grown in coastal saline affected agricultural regions of southern India, Kerala.</title>
        <authorList>
            <person name="Menon R.R."/>
            <person name="Kumari S."/>
            <person name="Viver T."/>
            <person name="Rameshkumar N."/>
        </authorList>
    </citation>
    <scope>NUCLEOTIDE SEQUENCE [LARGE SCALE GENOMIC DNA]</scope>
    <source>
        <strain evidence="10 11">L1I52</strain>
    </source>
</reference>
<keyword evidence="6 7" id="KW-0998">Cell outer membrane</keyword>
<dbReference type="Gene3D" id="2.170.130.10">
    <property type="entry name" value="TonB-dependent receptor, plug domain"/>
    <property type="match status" value="1"/>
</dbReference>
<keyword evidence="2 7" id="KW-0813">Transport</keyword>
<dbReference type="NCBIfam" id="TIGR04056">
    <property type="entry name" value="OMP_RagA_SusC"/>
    <property type="match status" value="1"/>
</dbReference>
<dbReference type="InterPro" id="IPR008969">
    <property type="entry name" value="CarboxyPept-like_regulatory"/>
</dbReference>
<comment type="similarity">
    <text evidence="7">Belongs to the TonB-dependent receptor family.</text>
</comment>
<evidence type="ECO:0000256" key="5">
    <source>
        <dbReference type="ARBA" id="ARBA00023136"/>
    </source>
</evidence>
<evidence type="ECO:0000256" key="6">
    <source>
        <dbReference type="ARBA" id="ARBA00023237"/>
    </source>
</evidence>
<evidence type="ECO:0000313" key="10">
    <source>
        <dbReference type="EMBL" id="MBD0724016.1"/>
    </source>
</evidence>
<dbReference type="SUPFAM" id="SSF56935">
    <property type="entry name" value="Porins"/>
    <property type="match status" value="1"/>
</dbReference>
<dbReference type="InterPro" id="IPR037066">
    <property type="entry name" value="Plug_dom_sf"/>
</dbReference>
<keyword evidence="5 7" id="KW-0472">Membrane</keyword>
<evidence type="ECO:0000313" key="11">
    <source>
        <dbReference type="Proteomes" id="UP000661715"/>
    </source>
</evidence>
<keyword evidence="3 7" id="KW-1134">Transmembrane beta strand</keyword>
<comment type="subcellular location">
    <subcellularLocation>
        <location evidence="1 7">Cell outer membrane</location>
        <topology evidence="1 7">Multi-pass membrane protein</topology>
    </subcellularLocation>
</comment>
<dbReference type="InterPro" id="IPR039426">
    <property type="entry name" value="TonB-dep_rcpt-like"/>
</dbReference>
<evidence type="ECO:0000259" key="9">
    <source>
        <dbReference type="Pfam" id="PF07715"/>
    </source>
</evidence>
<evidence type="ECO:0000256" key="3">
    <source>
        <dbReference type="ARBA" id="ARBA00022452"/>
    </source>
</evidence>
<dbReference type="InterPro" id="IPR023996">
    <property type="entry name" value="TonB-dep_OMP_SusC/RagA"/>
</dbReference>